<keyword evidence="4 5" id="KW-0472">Membrane</keyword>
<sequence length="393" mass="43211">MSVLFTQTMRAMRADHPKYLIAGKLLILLVMAIWGYWFFKSSIVLYETSAACRLELRPAPMRIESEIQGSVASHTLELGREVQRGEVLLTLDGRRLSLAQQTTAAESALLETKLTGLRRRLEAEAEALLLLRKSARLKRVENEAQVREVESSSRQAVLEQQAARALAEKGLLPSVESARLDSEEKGLRARLEAEQVRVERESVGQNRETALLQARIYALEGEIAETEARVGVLQGRLAEFDFQLARLQLTAPSDGVLGAVGRFPAGSFLEEGETVATLLPRGHLTAVADFQPHQALGRIGLGQSARIKLDGFPWTQFGYLPARVERIAGEVHGQGIRVEMALEDAASYGAPLQHGQPGLVEIEVERVSPAQLLWRMLGKVALGEQEVAVDGSR</sequence>
<evidence type="ECO:0000256" key="1">
    <source>
        <dbReference type="ARBA" id="ARBA00004167"/>
    </source>
</evidence>
<evidence type="ECO:0000256" key="4">
    <source>
        <dbReference type="ARBA" id="ARBA00023136"/>
    </source>
</evidence>
<keyword evidence="7" id="KW-1185">Reference proteome</keyword>
<dbReference type="EMBL" id="JAFREP010000007">
    <property type="protein sequence ID" value="MBO1318785.1"/>
    <property type="molecule type" value="Genomic_DNA"/>
</dbReference>
<keyword evidence="2 5" id="KW-0812">Transmembrane</keyword>
<name>A0A8J7QFA8_9BACT</name>
<dbReference type="Proteomes" id="UP000664417">
    <property type="component" value="Unassembled WGS sequence"/>
</dbReference>
<evidence type="ECO:0000256" key="2">
    <source>
        <dbReference type="ARBA" id="ARBA00022692"/>
    </source>
</evidence>
<comment type="subcellular location">
    <subcellularLocation>
        <location evidence="1">Membrane</location>
        <topology evidence="1">Single-pass membrane protein</topology>
    </subcellularLocation>
</comment>
<dbReference type="RefSeq" id="WP_207858514.1">
    <property type="nucleotide sequence ID" value="NZ_JAFREP010000007.1"/>
</dbReference>
<dbReference type="PANTHER" id="PTHR30386">
    <property type="entry name" value="MEMBRANE FUSION SUBUNIT OF EMRAB-TOLC MULTIDRUG EFFLUX PUMP"/>
    <property type="match status" value="1"/>
</dbReference>
<accession>A0A8J7QFA8</accession>
<dbReference type="GO" id="GO:0016020">
    <property type="term" value="C:membrane"/>
    <property type="evidence" value="ECO:0007669"/>
    <property type="project" value="UniProtKB-SubCell"/>
</dbReference>
<organism evidence="6 7">
    <name type="scientific">Acanthopleuribacter pedis</name>
    <dbReference type="NCBI Taxonomy" id="442870"/>
    <lineage>
        <taxon>Bacteria</taxon>
        <taxon>Pseudomonadati</taxon>
        <taxon>Acidobacteriota</taxon>
        <taxon>Holophagae</taxon>
        <taxon>Acanthopleuribacterales</taxon>
        <taxon>Acanthopleuribacteraceae</taxon>
        <taxon>Acanthopleuribacter</taxon>
    </lineage>
</organism>
<evidence type="ECO:0000313" key="6">
    <source>
        <dbReference type="EMBL" id="MBO1318785.1"/>
    </source>
</evidence>
<evidence type="ECO:0000256" key="3">
    <source>
        <dbReference type="ARBA" id="ARBA00022989"/>
    </source>
</evidence>
<comment type="caution">
    <text evidence="6">The sequence shown here is derived from an EMBL/GenBank/DDBJ whole genome shotgun (WGS) entry which is preliminary data.</text>
</comment>
<proteinExistence type="predicted"/>
<gene>
    <name evidence="6" type="ORF">J3U88_09955</name>
</gene>
<dbReference type="AlphaFoldDB" id="A0A8J7QFA8"/>
<keyword evidence="3 5" id="KW-1133">Transmembrane helix</keyword>
<dbReference type="InterPro" id="IPR050739">
    <property type="entry name" value="MFP"/>
</dbReference>
<evidence type="ECO:0000313" key="7">
    <source>
        <dbReference type="Proteomes" id="UP000664417"/>
    </source>
</evidence>
<reference evidence="6" key="1">
    <citation type="submission" date="2021-03" db="EMBL/GenBank/DDBJ databases">
        <authorList>
            <person name="Wang G."/>
        </authorList>
    </citation>
    <scope>NUCLEOTIDE SEQUENCE</scope>
    <source>
        <strain evidence="6">KCTC 12899</strain>
    </source>
</reference>
<dbReference type="PRINTS" id="PR01490">
    <property type="entry name" value="RTXTOXIND"/>
</dbReference>
<protein>
    <submittedName>
        <fullName evidence="6">HlyD family efflux transporter periplasmic adaptor subunit</fullName>
    </submittedName>
</protein>
<evidence type="ECO:0000256" key="5">
    <source>
        <dbReference type="SAM" id="Phobius"/>
    </source>
</evidence>
<dbReference type="PANTHER" id="PTHR30386:SF26">
    <property type="entry name" value="TRANSPORT PROTEIN COMB"/>
    <property type="match status" value="1"/>
</dbReference>
<feature type="transmembrane region" description="Helical" evidence="5">
    <location>
        <begin position="21"/>
        <end position="39"/>
    </location>
</feature>